<comment type="similarity">
    <text evidence="1">Belongs to the ParB family.</text>
</comment>
<dbReference type="AlphaFoldDB" id="A0A0E2H8V1"/>
<dbReference type="InterPro" id="IPR050336">
    <property type="entry name" value="Chromosome_partition/occlusion"/>
</dbReference>
<dbReference type="CDD" id="cd16407">
    <property type="entry name" value="ParB_N_like"/>
    <property type="match status" value="1"/>
</dbReference>
<gene>
    <name evidence="4" type="ORF">HMPREF1090_03357</name>
</gene>
<dbReference type="GO" id="GO:0003677">
    <property type="term" value="F:DNA binding"/>
    <property type="evidence" value="ECO:0007669"/>
    <property type="project" value="InterPro"/>
</dbReference>
<comment type="caution">
    <text evidence="4">The sequence shown here is derived from an EMBL/GenBank/DDBJ whole genome shotgun (WGS) entry which is preliminary data.</text>
</comment>
<evidence type="ECO:0000256" key="1">
    <source>
        <dbReference type="ARBA" id="ARBA00006295"/>
    </source>
</evidence>
<protein>
    <submittedName>
        <fullName evidence="4">ParB-like partition protein</fullName>
    </submittedName>
</protein>
<feature type="compositionally biased region" description="Basic and acidic residues" evidence="2">
    <location>
        <begin position="90"/>
        <end position="122"/>
    </location>
</feature>
<feature type="compositionally biased region" description="Low complexity" evidence="2">
    <location>
        <begin position="171"/>
        <end position="185"/>
    </location>
</feature>
<dbReference type="PATRIC" id="fig|999408.3.peg.3633"/>
<dbReference type="InterPro" id="IPR004437">
    <property type="entry name" value="ParB/RepB/Spo0J"/>
</dbReference>
<dbReference type="RefSeq" id="WP_002593551.1">
    <property type="nucleotide sequence ID" value="NZ_KB850978.1"/>
</dbReference>
<name>A0A0E2H8V1_9FIRM</name>
<feature type="region of interest" description="Disordered" evidence="2">
    <location>
        <begin position="61"/>
        <end position="192"/>
    </location>
</feature>
<dbReference type="HOGENOM" id="CLU_044051_0_0_9"/>
<proteinExistence type="inferred from homology"/>
<dbReference type="GO" id="GO:0005694">
    <property type="term" value="C:chromosome"/>
    <property type="evidence" value="ECO:0007669"/>
    <property type="project" value="TreeGrafter"/>
</dbReference>
<reference evidence="4 5" key="1">
    <citation type="submission" date="2013-01" db="EMBL/GenBank/DDBJ databases">
        <title>The Genome Sequence of Clostridium clostridioforme 90A8.</title>
        <authorList>
            <consortium name="The Broad Institute Genome Sequencing Platform"/>
            <person name="Earl A."/>
            <person name="Ward D."/>
            <person name="Feldgarden M."/>
            <person name="Gevers D."/>
            <person name="Courvalin P."/>
            <person name="Lambert T."/>
            <person name="Walker B."/>
            <person name="Young S.K."/>
            <person name="Zeng Q."/>
            <person name="Gargeya S."/>
            <person name="Fitzgerald M."/>
            <person name="Haas B."/>
            <person name="Abouelleil A."/>
            <person name="Alvarado L."/>
            <person name="Arachchi H.M."/>
            <person name="Berlin A.M."/>
            <person name="Chapman S.B."/>
            <person name="Dewar J."/>
            <person name="Goldberg J."/>
            <person name="Griggs A."/>
            <person name="Gujja S."/>
            <person name="Hansen M."/>
            <person name="Howarth C."/>
            <person name="Imamovic A."/>
            <person name="Larimer J."/>
            <person name="McCowan C."/>
            <person name="Murphy C."/>
            <person name="Neiman D."/>
            <person name="Pearson M."/>
            <person name="Priest M."/>
            <person name="Roberts A."/>
            <person name="Saif S."/>
            <person name="Shea T."/>
            <person name="Sisk P."/>
            <person name="Sykes S."/>
            <person name="Wortman J."/>
            <person name="Nusbaum C."/>
            <person name="Birren B."/>
        </authorList>
    </citation>
    <scope>NUCLEOTIDE SEQUENCE [LARGE SCALE GENOMIC DNA]</scope>
    <source>
        <strain evidence="4 5">90A8</strain>
    </source>
</reference>
<organism evidence="4 5">
    <name type="scientific">[Clostridium] clostridioforme 90A8</name>
    <dbReference type="NCBI Taxonomy" id="999408"/>
    <lineage>
        <taxon>Bacteria</taxon>
        <taxon>Bacillati</taxon>
        <taxon>Bacillota</taxon>
        <taxon>Clostridia</taxon>
        <taxon>Lachnospirales</taxon>
        <taxon>Lachnospiraceae</taxon>
        <taxon>Enterocloster</taxon>
    </lineage>
</organism>
<dbReference type="Pfam" id="PF02195">
    <property type="entry name" value="ParB_N"/>
    <property type="match status" value="1"/>
</dbReference>
<evidence type="ECO:0000313" key="5">
    <source>
        <dbReference type="Proteomes" id="UP000013085"/>
    </source>
</evidence>
<dbReference type="PANTHER" id="PTHR33375">
    <property type="entry name" value="CHROMOSOME-PARTITIONING PROTEIN PARB-RELATED"/>
    <property type="match status" value="1"/>
</dbReference>
<evidence type="ECO:0000256" key="2">
    <source>
        <dbReference type="SAM" id="MobiDB-lite"/>
    </source>
</evidence>
<dbReference type="SMART" id="SM00470">
    <property type="entry name" value="ParB"/>
    <property type="match status" value="1"/>
</dbReference>
<dbReference type="Gene3D" id="3.90.1530.30">
    <property type="match status" value="1"/>
</dbReference>
<dbReference type="GO" id="GO:0007059">
    <property type="term" value="P:chromosome segregation"/>
    <property type="evidence" value="ECO:0007669"/>
    <property type="project" value="TreeGrafter"/>
</dbReference>
<dbReference type="SUPFAM" id="SSF109709">
    <property type="entry name" value="KorB DNA-binding domain-like"/>
    <property type="match status" value="1"/>
</dbReference>
<feature type="compositionally biased region" description="Basic residues" evidence="2">
    <location>
        <begin position="123"/>
        <end position="132"/>
    </location>
</feature>
<feature type="region of interest" description="Disordered" evidence="2">
    <location>
        <begin position="1"/>
        <end position="49"/>
    </location>
</feature>
<feature type="compositionally biased region" description="Basic and acidic residues" evidence="2">
    <location>
        <begin position="133"/>
        <end position="152"/>
    </location>
</feature>
<sequence length="486" mass="53051">MADEKLNTGPEAAKTEEAPAPVAADPARSEAPAPEHQPEQAGPAALGDVVISADQIDALMADKRRAARAEVEKAETPPEQEDGAPATEHPAAEKGEPEKPRRGRPPKSEKAEHIEAESEKAPKKAGPRKGRPSKADKAAPGEAQPSKRDKLSRSGGKAPEAPVPPDAGKGAPAKETAPPEQAPQEPAVPPRPVEEGKLVYLKLSELHPFHTFRPHPFKVRDDAKMQETVESIKLNGVMVPGLARPEKDGNGYEIVAGHRRCRGSELAGLEEMPFIVRDMTDHEAVEAMKDSNKQRDQTLPSELAALLDLEVEDIKHQGGRLKGVAEGDVGKRSVEIVGNAHGMNYKKVMRYLRLNHLVPELINKVDDKKMGFMPAVELSYIKPKNQRLIAVSIDGEQASPSLAQAKQLRELDKEGKLNGDVIDGILSEKKKEDRGVIISIAELEKYFGKEVTPAKMKEQIMTLLDEWKEKQPPELAKAPKKMEKDK</sequence>
<dbReference type="Gene3D" id="1.10.10.2830">
    <property type="match status" value="1"/>
</dbReference>
<dbReference type="SUPFAM" id="SSF110849">
    <property type="entry name" value="ParB/Sulfiredoxin"/>
    <property type="match status" value="1"/>
</dbReference>
<dbReference type="Proteomes" id="UP000013085">
    <property type="component" value="Unassembled WGS sequence"/>
</dbReference>
<dbReference type="InterPro" id="IPR003115">
    <property type="entry name" value="ParB_N"/>
</dbReference>
<feature type="compositionally biased region" description="Basic and acidic residues" evidence="2">
    <location>
        <begin position="61"/>
        <end position="76"/>
    </location>
</feature>
<feature type="domain" description="ParB-like N-terminal" evidence="3">
    <location>
        <begin position="199"/>
        <end position="293"/>
    </location>
</feature>
<dbReference type="EMBL" id="AGYR01000036">
    <property type="protein sequence ID" value="ENZ13076.1"/>
    <property type="molecule type" value="Genomic_DNA"/>
</dbReference>
<accession>A0A0E2H8V1</accession>
<dbReference type="InterPro" id="IPR036086">
    <property type="entry name" value="ParB/Sulfiredoxin_sf"/>
</dbReference>
<evidence type="ECO:0000259" key="3">
    <source>
        <dbReference type="SMART" id="SM00470"/>
    </source>
</evidence>
<dbReference type="PANTHER" id="PTHR33375:SF1">
    <property type="entry name" value="CHROMOSOME-PARTITIONING PROTEIN PARB-RELATED"/>
    <property type="match status" value="1"/>
</dbReference>
<evidence type="ECO:0000313" key="4">
    <source>
        <dbReference type="EMBL" id="ENZ13076.1"/>
    </source>
</evidence>
<dbReference type="NCBIfam" id="TIGR00180">
    <property type="entry name" value="parB_part"/>
    <property type="match status" value="1"/>
</dbReference>